<dbReference type="EMBL" id="JAFJZZ010000006">
    <property type="protein sequence ID" value="MBN7774061.1"/>
    <property type="molecule type" value="Genomic_DNA"/>
</dbReference>
<dbReference type="InterPro" id="IPR036412">
    <property type="entry name" value="HAD-like_sf"/>
</dbReference>
<sequence>MKFTELRKNLKKDYSTFRTVKMAIVADWSVPMLAQAIRGYGYEFGLDIHIYEAAYDQMEVELLDETSELYRFQPNYILIFPCIEKFQEKFYNTSEGERAEVVEHQIFRIRQLCKQANKHADSNVLICNYCEIDDGIYGNFAGSYKKSLLYSTRKMNIELGDIAAEENCYLVDICTLQNLLGRANMVDNRLYYISKTVFSMDTLVLIAKQICDVISVLLGKIKKCLITDLDNTLWGGIIGDDGLEGIQIGELGIGKVFSDLQLWIKELSRRGIAIAICSKNNQDTAMQPFLQHPDMILRPEDISVFVANWKDKATNIKKIRDILNIGLDSIVFIDDNPFERELVQTLLPEVAVPDLPKEPTEYAAYLKSLNLFETVQLSDVDRERTKQYREEAKRVVMRDTMTSLEAYLRDLEMVAEVKSFDPFSIPRIAQLTQRSNQFNLRTKRYSENELQVMLKHSEQFLTMAVTVQDRFGDYGIIGVVILEKISEDTLFIDTLLMSCRVLKRTVEEFLFNEMVRLAQGKGFLKLEGEYIPTNKNAMVSGLFKQYGFTEIENEQKSSVSTRWTLCVSEYISKKTFCEKG</sequence>
<dbReference type="AlphaFoldDB" id="A0A939DA69"/>
<dbReference type="Proteomes" id="UP000664545">
    <property type="component" value="Unassembled WGS sequence"/>
</dbReference>
<comment type="caution">
    <text evidence="2">The sequence shown here is derived from an EMBL/GenBank/DDBJ whole genome shotgun (WGS) entry which is preliminary data.</text>
</comment>
<dbReference type="NCBIfam" id="TIGR01681">
    <property type="entry name" value="HAD-SF-IIIC"/>
    <property type="match status" value="1"/>
</dbReference>
<dbReference type="InterPro" id="IPR010037">
    <property type="entry name" value="FkbH_domain"/>
</dbReference>
<name>A0A939DA69_CLOAM</name>
<dbReference type="InterPro" id="IPR010033">
    <property type="entry name" value="HAD_SF_ppase_IIIC"/>
</dbReference>
<accession>A0A939DA69</accession>
<keyword evidence="2" id="KW-0378">Hydrolase</keyword>
<evidence type="ECO:0000313" key="2">
    <source>
        <dbReference type="EMBL" id="MBN7774061.1"/>
    </source>
</evidence>
<dbReference type="GO" id="GO:0016787">
    <property type="term" value="F:hydrolase activity"/>
    <property type="evidence" value="ECO:0007669"/>
    <property type="project" value="UniProtKB-KW"/>
</dbReference>
<gene>
    <name evidence="2" type="ORF">JYB65_11865</name>
</gene>
<evidence type="ECO:0000313" key="3">
    <source>
        <dbReference type="Proteomes" id="UP000664545"/>
    </source>
</evidence>
<dbReference type="InterPro" id="IPR036514">
    <property type="entry name" value="SGNH_hydro_sf"/>
</dbReference>
<dbReference type="Pfam" id="PF21211">
    <property type="entry name" value="FkbH_N"/>
    <property type="match status" value="1"/>
</dbReference>
<reference evidence="2" key="1">
    <citation type="submission" date="2021-02" db="EMBL/GenBank/DDBJ databases">
        <title>Abyssanaerobacter marinus gen.nov., sp., nov, anaerobic bacterium isolated from the Onnuri vent field of Indian Ocean and suggestion of Mogibacteriaceae fam. nov., and proposal of reclassification of ambiguous this family's genus member.</title>
        <authorList>
            <person name="Kim Y.J."/>
            <person name="Yang J.-A."/>
        </authorList>
    </citation>
    <scope>NUCLEOTIDE SEQUENCE</scope>
    <source>
        <strain evidence="2">DSM 2634</strain>
    </source>
</reference>
<dbReference type="InterPro" id="IPR023214">
    <property type="entry name" value="HAD_sf"/>
</dbReference>
<dbReference type="RefSeq" id="WP_206582905.1">
    <property type="nucleotide sequence ID" value="NZ_JAFJZZ010000006.1"/>
</dbReference>
<dbReference type="SUPFAM" id="SSF56784">
    <property type="entry name" value="HAD-like"/>
    <property type="match status" value="1"/>
</dbReference>
<organism evidence="2 3">
    <name type="scientific">Clostridium aminobutyricum</name>
    <dbReference type="NCBI Taxonomy" id="33953"/>
    <lineage>
        <taxon>Bacteria</taxon>
        <taxon>Bacillati</taxon>
        <taxon>Bacillota</taxon>
        <taxon>Clostridia</taxon>
        <taxon>Eubacteriales</taxon>
        <taxon>Clostridiaceae</taxon>
        <taxon>Clostridium</taxon>
    </lineage>
</organism>
<dbReference type="NCBIfam" id="TIGR01686">
    <property type="entry name" value="FkbH"/>
    <property type="match status" value="1"/>
</dbReference>
<dbReference type="Gene3D" id="3.40.50.1110">
    <property type="entry name" value="SGNH hydrolase"/>
    <property type="match status" value="1"/>
</dbReference>
<evidence type="ECO:0000259" key="1">
    <source>
        <dbReference type="Pfam" id="PF21211"/>
    </source>
</evidence>
<keyword evidence="3" id="KW-1185">Reference proteome</keyword>
<proteinExistence type="predicted"/>
<feature type="domain" description="BF1531-like N-terminal" evidence="1">
    <location>
        <begin position="21"/>
        <end position="214"/>
    </location>
</feature>
<dbReference type="Gene3D" id="3.40.50.1000">
    <property type="entry name" value="HAD superfamily/HAD-like"/>
    <property type="match status" value="1"/>
</dbReference>
<protein>
    <submittedName>
        <fullName evidence="2">HAD family hydrolase</fullName>
    </submittedName>
</protein>
<dbReference type="InterPro" id="IPR049369">
    <property type="entry name" value="BF1531-like_N"/>
</dbReference>